<accession>A0A0J6FGH8</accession>
<feature type="region of interest" description="Disordered" evidence="1">
    <location>
        <begin position="30"/>
        <end position="50"/>
    </location>
</feature>
<dbReference type="VEuPathDB" id="FungiDB:CPAG_08527"/>
<sequence length="120" mass="13663">MFGWIILSFNAWNDLPFLLVETLHDHGPGIPTCEPASPETSEVTEDQNFQPPKDATWRVTLNSLKSKKREDFLFRLLSKDLLPKVLPSFFPLRLRNSAKDNRFHGFSGLQNSNMAGAFLT</sequence>
<gene>
    <name evidence="2" type="ORF">CPAG_08527</name>
</gene>
<dbReference type="EMBL" id="DS268113">
    <property type="protein sequence ID" value="KMM72231.1"/>
    <property type="molecule type" value="Genomic_DNA"/>
</dbReference>
<organism evidence="2 3">
    <name type="scientific">Coccidioides posadasii RMSCC 3488</name>
    <dbReference type="NCBI Taxonomy" id="454284"/>
    <lineage>
        <taxon>Eukaryota</taxon>
        <taxon>Fungi</taxon>
        <taxon>Dikarya</taxon>
        <taxon>Ascomycota</taxon>
        <taxon>Pezizomycotina</taxon>
        <taxon>Eurotiomycetes</taxon>
        <taxon>Eurotiomycetidae</taxon>
        <taxon>Onygenales</taxon>
        <taxon>Onygenaceae</taxon>
        <taxon>Coccidioides</taxon>
    </lineage>
</organism>
<reference evidence="2 3" key="1">
    <citation type="submission" date="2007-06" db="EMBL/GenBank/DDBJ databases">
        <title>The Genome Sequence of Coccidioides posadasii RMSCC_3488.</title>
        <authorList>
            <consortium name="Coccidioides Genome Resources Consortium"/>
            <consortium name="The Broad Institute Genome Sequencing Platform"/>
            <person name="Henn M.R."/>
            <person name="Sykes S."/>
            <person name="Young S."/>
            <person name="Jaffe D."/>
            <person name="Berlin A."/>
            <person name="Alvarez P."/>
            <person name="Butler J."/>
            <person name="Gnerre S."/>
            <person name="Grabherr M."/>
            <person name="Mauceli E."/>
            <person name="Brockman W."/>
            <person name="Kodira C."/>
            <person name="Alvarado L."/>
            <person name="Zeng Q."/>
            <person name="Crawford M."/>
            <person name="Antoine C."/>
            <person name="Devon K."/>
            <person name="Galgiani J."/>
            <person name="Orsborn K."/>
            <person name="Lewis M.L."/>
            <person name="Nusbaum C."/>
            <person name="Galagan J."/>
            <person name="Birren B."/>
        </authorList>
    </citation>
    <scope>NUCLEOTIDE SEQUENCE [LARGE SCALE GENOMIC DNA]</scope>
    <source>
        <strain evidence="2 3">RMSCC 3488</strain>
    </source>
</reference>
<reference evidence="3" key="3">
    <citation type="journal article" date="2010" name="Genome Res.">
        <title>Population genomic sequencing of Coccidioides fungi reveals recent hybridization and transposon control.</title>
        <authorList>
            <person name="Neafsey D.E."/>
            <person name="Barker B.M."/>
            <person name="Sharpton T.J."/>
            <person name="Stajich J.E."/>
            <person name="Park D.J."/>
            <person name="Whiston E."/>
            <person name="Hung C.-Y."/>
            <person name="McMahan C."/>
            <person name="White J."/>
            <person name="Sykes S."/>
            <person name="Heiman D."/>
            <person name="Young S."/>
            <person name="Zeng Q."/>
            <person name="Abouelleil A."/>
            <person name="Aftuck L."/>
            <person name="Bessette D."/>
            <person name="Brown A."/>
            <person name="FitzGerald M."/>
            <person name="Lui A."/>
            <person name="Macdonald J.P."/>
            <person name="Priest M."/>
            <person name="Orbach M.J."/>
            <person name="Galgiani J.N."/>
            <person name="Kirkland T.N."/>
            <person name="Cole G.T."/>
            <person name="Birren B.W."/>
            <person name="Henn M.R."/>
            <person name="Taylor J.W."/>
            <person name="Rounsley S.D."/>
        </authorList>
    </citation>
    <scope>NUCLEOTIDE SEQUENCE [LARGE SCALE GENOMIC DNA]</scope>
    <source>
        <strain evidence="3">RMSCC 3488</strain>
    </source>
</reference>
<dbReference type="Proteomes" id="UP000054567">
    <property type="component" value="Unassembled WGS sequence"/>
</dbReference>
<evidence type="ECO:0000313" key="2">
    <source>
        <dbReference type="EMBL" id="KMM72231.1"/>
    </source>
</evidence>
<dbReference type="AlphaFoldDB" id="A0A0J6FGH8"/>
<name>A0A0J6FGH8_COCPO</name>
<evidence type="ECO:0000256" key="1">
    <source>
        <dbReference type="SAM" id="MobiDB-lite"/>
    </source>
</evidence>
<evidence type="ECO:0000313" key="3">
    <source>
        <dbReference type="Proteomes" id="UP000054567"/>
    </source>
</evidence>
<proteinExistence type="predicted"/>
<protein>
    <submittedName>
        <fullName evidence="2">Uncharacterized protein</fullName>
    </submittedName>
</protein>
<feature type="compositionally biased region" description="Polar residues" evidence="1">
    <location>
        <begin position="38"/>
        <end position="50"/>
    </location>
</feature>
<reference evidence="3" key="2">
    <citation type="journal article" date="2009" name="Genome Res.">
        <title>Comparative genomic analyses of the human fungal pathogens Coccidioides and their relatives.</title>
        <authorList>
            <person name="Sharpton T.J."/>
            <person name="Stajich J.E."/>
            <person name="Rounsley S.D."/>
            <person name="Gardner M.J."/>
            <person name="Wortman J.R."/>
            <person name="Jordar V.S."/>
            <person name="Maiti R."/>
            <person name="Kodira C.D."/>
            <person name="Neafsey D.E."/>
            <person name="Zeng Q."/>
            <person name="Hung C.-Y."/>
            <person name="McMahan C."/>
            <person name="Muszewska A."/>
            <person name="Grynberg M."/>
            <person name="Mandel M.A."/>
            <person name="Kellner E.M."/>
            <person name="Barker B.M."/>
            <person name="Galgiani J.N."/>
            <person name="Orbach M.J."/>
            <person name="Kirkland T.N."/>
            <person name="Cole G.T."/>
            <person name="Henn M.R."/>
            <person name="Birren B.W."/>
            <person name="Taylor J.W."/>
        </authorList>
    </citation>
    <scope>NUCLEOTIDE SEQUENCE [LARGE SCALE GENOMIC DNA]</scope>
    <source>
        <strain evidence="3">RMSCC 3488</strain>
    </source>
</reference>